<evidence type="ECO:0000256" key="3">
    <source>
        <dbReference type="ARBA" id="ARBA00022898"/>
    </source>
</evidence>
<evidence type="ECO:0000313" key="5">
    <source>
        <dbReference type="EMBL" id="MCD9638195.1"/>
    </source>
</evidence>
<organism evidence="5 6">
    <name type="scientific">Datura stramonium</name>
    <name type="common">Jimsonweed</name>
    <name type="synonym">Common thornapple</name>
    <dbReference type="NCBI Taxonomy" id="4076"/>
    <lineage>
        <taxon>Eukaryota</taxon>
        <taxon>Viridiplantae</taxon>
        <taxon>Streptophyta</taxon>
        <taxon>Embryophyta</taxon>
        <taxon>Tracheophyta</taxon>
        <taxon>Spermatophyta</taxon>
        <taxon>Magnoliopsida</taxon>
        <taxon>eudicotyledons</taxon>
        <taxon>Gunneridae</taxon>
        <taxon>Pentapetalae</taxon>
        <taxon>asterids</taxon>
        <taxon>lamiids</taxon>
        <taxon>Solanales</taxon>
        <taxon>Solanaceae</taxon>
        <taxon>Solanoideae</taxon>
        <taxon>Datureae</taxon>
        <taxon>Datura</taxon>
    </lineage>
</organism>
<evidence type="ECO:0000256" key="1">
    <source>
        <dbReference type="ARBA" id="ARBA00001933"/>
    </source>
</evidence>
<evidence type="ECO:0000313" key="6">
    <source>
        <dbReference type="Proteomes" id="UP000823775"/>
    </source>
</evidence>
<comment type="caution">
    <text evidence="5">The sequence shown here is derived from an EMBL/GenBank/DDBJ whole genome shotgun (WGS) entry which is preliminary data.</text>
</comment>
<feature type="non-terminal residue" evidence="5">
    <location>
        <position position="1"/>
    </location>
</feature>
<dbReference type="Pfam" id="PF01212">
    <property type="entry name" value="Beta_elim_lyase"/>
    <property type="match status" value="1"/>
</dbReference>
<dbReference type="SUPFAM" id="SSF53383">
    <property type="entry name" value="PLP-dependent transferases"/>
    <property type="match status" value="1"/>
</dbReference>
<dbReference type="PANTHER" id="PTHR48097">
    <property type="entry name" value="L-THREONINE ALDOLASE-RELATED"/>
    <property type="match status" value="1"/>
</dbReference>
<accession>A0ABS8UTJ3</accession>
<evidence type="ECO:0000256" key="2">
    <source>
        <dbReference type="ARBA" id="ARBA00006966"/>
    </source>
</evidence>
<dbReference type="Gene3D" id="3.90.1150.10">
    <property type="entry name" value="Aspartate Aminotransferase, domain 1"/>
    <property type="match status" value="1"/>
</dbReference>
<dbReference type="PANTHER" id="PTHR48097:SF9">
    <property type="entry name" value="L-THREONINE ALDOLASE"/>
    <property type="match status" value="1"/>
</dbReference>
<dbReference type="Proteomes" id="UP000823775">
    <property type="component" value="Unassembled WGS sequence"/>
</dbReference>
<evidence type="ECO:0000259" key="4">
    <source>
        <dbReference type="Pfam" id="PF01212"/>
    </source>
</evidence>
<dbReference type="InterPro" id="IPR015422">
    <property type="entry name" value="PyrdxlP-dep_Trfase_small"/>
</dbReference>
<dbReference type="InterPro" id="IPR001597">
    <property type="entry name" value="ArAA_b-elim_lyase/Thr_aldolase"/>
</dbReference>
<dbReference type="Gene3D" id="3.40.640.10">
    <property type="entry name" value="Type I PLP-dependent aspartate aminotransferase-like (Major domain)"/>
    <property type="match status" value="1"/>
</dbReference>
<dbReference type="InterPro" id="IPR015421">
    <property type="entry name" value="PyrdxlP-dep_Trfase_major"/>
</dbReference>
<comment type="cofactor">
    <cofactor evidence="1">
        <name>pyridoxal 5'-phosphate</name>
        <dbReference type="ChEBI" id="CHEBI:597326"/>
    </cofactor>
</comment>
<keyword evidence="3" id="KW-0663">Pyridoxal phosphate</keyword>
<protein>
    <submittedName>
        <fullName evidence="5">Low-specificity L-threonine aldolase 1</fullName>
    </submittedName>
</protein>
<dbReference type="InterPro" id="IPR015424">
    <property type="entry name" value="PyrdxlP-dep_Trfase"/>
</dbReference>
<sequence>ACLSKGLGAPAGSVIVGSKSFIARAKILRKTLGGGMRQIGVLCAAASVALQENLVKLEGDHRNAKILAEELNKISGLKVDIATVETNIVYCHILEGSKISRTELCKTLEQHGVLVLLEGPMRIRFVIHHQISESDVHYSVSCLQRALVGMREENGDTEHIMKRYKRDLYM</sequence>
<keyword evidence="6" id="KW-1185">Reference proteome</keyword>
<reference evidence="5 6" key="1">
    <citation type="journal article" date="2021" name="BMC Genomics">
        <title>Datura genome reveals duplications of psychoactive alkaloid biosynthetic genes and high mutation rate following tissue culture.</title>
        <authorList>
            <person name="Rajewski A."/>
            <person name="Carter-House D."/>
            <person name="Stajich J."/>
            <person name="Litt A."/>
        </authorList>
    </citation>
    <scope>NUCLEOTIDE SEQUENCE [LARGE SCALE GENOMIC DNA]</scope>
    <source>
        <strain evidence="5">AR-01</strain>
    </source>
</reference>
<proteinExistence type="inferred from homology"/>
<name>A0ABS8UTJ3_DATST</name>
<feature type="domain" description="Aromatic amino acid beta-eliminating lyase/threonine aldolase" evidence="4">
    <location>
        <begin position="2"/>
        <end position="92"/>
    </location>
</feature>
<dbReference type="EMBL" id="JACEIK010002641">
    <property type="protein sequence ID" value="MCD9638195.1"/>
    <property type="molecule type" value="Genomic_DNA"/>
</dbReference>
<gene>
    <name evidence="5" type="primary">THA1_2</name>
    <name evidence="5" type="ORF">HAX54_022016</name>
</gene>
<comment type="similarity">
    <text evidence="2">Belongs to the threonine aldolase family.</text>
</comment>